<dbReference type="SUPFAM" id="SSF46689">
    <property type="entry name" value="Homeodomain-like"/>
    <property type="match status" value="2"/>
</dbReference>
<dbReference type="PANTHER" id="PTHR43280">
    <property type="entry name" value="ARAC-FAMILY TRANSCRIPTIONAL REGULATOR"/>
    <property type="match status" value="1"/>
</dbReference>
<organism evidence="5 6">
    <name type="scientific">Burkholderia ubonensis</name>
    <dbReference type="NCBI Taxonomy" id="101571"/>
    <lineage>
        <taxon>Bacteria</taxon>
        <taxon>Pseudomonadati</taxon>
        <taxon>Pseudomonadota</taxon>
        <taxon>Betaproteobacteria</taxon>
        <taxon>Burkholderiales</taxon>
        <taxon>Burkholderiaceae</taxon>
        <taxon>Burkholderia</taxon>
        <taxon>Burkholderia cepacia complex</taxon>
    </lineage>
</organism>
<dbReference type="GO" id="GO:0003700">
    <property type="term" value="F:DNA-binding transcription factor activity"/>
    <property type="evidence" value="ECO:0007669"/>
    <property type="project" value="InterPro"/>
</dbReference>
<dbReference type="GO" id="GO:0043565">
    <property type="term" value="F:sequence-specific DNA binding"/>
    <property type="evidence" value="ECO:0007669"/>
    <property type="project" value="InterPro"/>
</dbReference>
<evidence type="ECO:0000256" key="1">
    <source>
        <dbReference type="ARBA" id="ARBA00023015"/>
    </source>
</evidence>
<dbReference type="AlphaFoldDB" id="A0A1B4LJ55"/>
<dbReference type="Pfam" id="PF12833">
    <property type="entry name" value="HTH_18"/>
    <property type="match status" value="1"/>
</dbReference>
<dbReference type="InterPro" id="IPR018060">
    <property type="entry name" value="HTH_AraC"/>
</dbReference>
<evidence type="ECO:0000313" key="6">
    <source>
        <dbReference type="Proteomes" id="UP000243680"/>
    </source>
</evidence>
<protein>
    <submittedName>
        <fullName evidence="5">AraC family transcriptional regulator</fullName>
    </submittedName>
</protein>
<dbReference type="Gene3D" id="1.10.10.60">
    <property type="entry name" value="Homeodomain-like"/>
    <property type="match status" value="2"/>
</dbReference>
<feature type="domain" description="HTH araC/xylS-type" evidence="4">
    <location>
        <begin position="231"/>
        <end position="329"/>
    </location>
</feature>
<dbReference type="SUPFAM" id="SSF52317">
    <property type="entry name" value="Class I glutamine amidotransferase-like"/>
    <property type="match status" value="1"/>
</dbReference>
<dbReference type="PROSITE" id="PS00041">
    <property type="entry name" value="HTH_ARAC_FAMILY_1"/>
    <property type="match status" value="1"/>
</dbReference>
<dbReference type="Proteomes" id="UP000243680">
    <property type="component" value="Chromosome 3"/>
</dbReference>
<evidence type="ECO:0000256" key="2">
    <source>
        <dbReference type="ARBA" id="ARBA00023125"/>
    </source>
</evidence>
<reference evidence="5 6" key="1">
    <citation type="submission" date="2015-12" db="EMBL/GenBank/DDBJ databases">
        <title>Diversity of Burkholderia near neighbor genomes.</title>
        <authorList>
            <person name="Sahl J."/>
            <person name="Wagner D."/>
            <person name="Keim P."/>
        </authorList>
    </citation>
    <scope>NUCLEOTIDE SEQUENCE [LARGE SCALE GENOMIC DNA]</scope>
    <source>
        <strain evidence="5 6">MSMB0783</strain>
    </source>
</reference>
<dbReference type="RefSeq" id="WP_069239715.1">
    <property type="nucleotide sequence ID" value="NZ_CP013421.1"/>
</dbReference>
<evidence type="ECO:0000256" key="3">
    <source>
        <dbReference type="ARBA" id="ARBA00023163"/>
    </source>
</evidence>
<keyword evidence="3" id="KW-0804">Transcription</keyword>
<dbReference type="InterPro" id="IPR009057">
    <property type="entry name" value="Homeodomain-like_sf"/>
</dbReference>
<dbReference type="EMBL" id="CP013421">
    <property type="protein sequence ID" value="AOJ77164.1"/>
    <property type="molecule type" value="Genomic_DNA"/>
</dbReference>
<name>A0A1B4LJ55_9BURK</name>
<dbReference type="InterPro" id="IPR018062">
    <property type="entry name" value="HTH_AraC-typ_CS"/>
</dbReference>
<accession>A0A1B4LJ55</accession>
<evidence type="ECO:0000313" key="5">
    <source>
        <dbReference type="EMBL" id="AOJ77164.1"/>
    </source>
</evidence>
<dbReference type="PANTHER" id="PTHR43280:SF2">
    <property type="entry name" value="HTH-TYPE TRANSCRIPTIONAL REGULATOR EXSA"/>
    <property type="match status" value="1"/>
</dbReference>
<dbReference type="InterPro" id="IPR029062">
    <property type="entry name" value="Class_I_gatase-like"/>
</dbReference>
<gene>
    <name evidence="5" type="ORF">WJ35_19325</name>
</gene>
<dbReference type="SMART" id="SM00342">
    <property type="entry name" value="HTH_ARAC"/>
    <property type="match status" value="1"/>
</dbReference>
<dbReference type="Gene3D" id="3.40.50.880">
    <property type="match status" value="1"/>
</dbReference>
<sequence length="350" mass="38072">MMLTVPNVITTGSRVSGDRGQTIGRRRDSVIILLLDGFSIMQMGRLAAVFELANRLERVNASFEDRYELRLHSSHGGAVRSSSGVQIWTDAPRPLDTSSVQAMFVLGGQGRVNGLDEPFIGWLHHAHQRARVVKGDGAGVEMLSAIRLNQKTPETVPPALQASLAVCNPGEAEQSSDGDEGMFAAALSIVVRDAGYEIAQEIVACMMPGASRKFASVLFGAQEARASELIRAAALHLRANSANRISIANAAQAAAMSERNFLRRFKNEIGVTPTEFVLRVRLEKACCMLVETDLPADKVARRVGLGSGDRLAKLFRQHLSMSPTEYRAAARDRMIASADGVEWRNGTFRR</sequence>
<dbReference type="PROSITE" id="PS01124">
    <property type="entry name" value="HTH_ARAC_FAMILY_2"/>
    <property type="match status" value="1"/>
</dbReference>
<keyword evidence="2" id="KW-0238">DNA-binding</keyword>
<proteinExistence type="predicted"/>
<keyword evidence="1" id="KW-0805">Transcription regulation</keyword>
<evidence type="ECO:0000259" key="4">
    <source>
        <dbReference type="PROSITE" id="PS01124"/>
    </source>
</evidence>